<sequence>MIEKSRSASSALATIAILGQPPRQRIGVIGASSFVGEPLLARLSNQDWQVTAFMRRKLDELPARFPSIAWREVDLSQRDDPSQAIEDNIPVWFYLAPIWTLPDYFDFLAAQGARRIVALSSTSVYTKGDSDDPGEREVARSLAEGEERLRCWAQGSGVIWTVLRPTLIYGQGRDRNISEIAHIIQKFGFFPLLGKARGLRQPVHVEDVAEACLAAFLSGKTGNRAYNIGGSEILTYREMAARVFRAMDRAPRLLPVPEWIIQLGVTVIRTLPRYRYWTLGMAKRMNRDLVFDNSDAVCDFGYAPRPFRLTKSDLL</sequence>
<dbReference type="PANTHER" id="PTHR12126:SF11">
    <property type="entry name" value="NADH DEHYDROGENASE [UBIQUINONE] 1 ALPHA SUBCOMPLEX SUBUNIT 9, MITOCHONDRIAL"/>
    <property type="match status" value="1"/>
</dbReference>
<gene>
    <name evidence="2" type="ORF">SAMN05421881_100819</name>
</gene>
<dbReference type="OrthoDB" id="5565437at2"/>
<dbReference type="EMBL" id="FNOY01000008">
    <property type="protein sequence ID" value="SDX77470.1"/>
    <property type="molecule type" value="Genomic_DNA"/>
</dbReference>
<evidence type="ECO:0000313" key="3">
    <source>
        <dbReference type="Proteomes" id="UP000198640"/>
    </source>
</evidence>
<dbReference type="Pfam" id="PF01370">
    <property type="entry name" value="Epimerase"/>
    <property type="match status" value="1"/>
</dbReference>
<dbReference type="GO" id="GO:0044877">
    <property type="term" value="F:protein-containing complex binding"/>
    <property type="evidence" value="ECO:0007669"/>
    <property type="project" value="TreeGrafter"/>
</dbReference>
<keyword evidence="3" id="KW-1185">Reference proteome</keyword>
<dbReference type="SUPFAM" id="SSF51735">
    <property type="entry name" value="NAD(P)-binding Rossmann-fold domains"/>
    <property type="match status" value="1"/>
</dbReference>
<organism evidence="2 3">
    <name type="scientific">Nitrosomonas halophila</name>
    <dbReference type="NCBI Taxonomy" id="44576"/>
    <lineage>
        <taxon>Bacteria</taxon>
        <taxon>Pseudomonadati</taxon>
        <taxon>Pseudomonadota</taxon>
        <taxon>Betaproteobacteria</taxon>
        <taxon>Nitrosomonadales</taxon>
        <taxon>Nitrosomonadaceae</taxon>
        <taxon>Nitrosomonas</taxon>
    </lineage>
</organism>
<evidence type="ECO:0000313" key="2">
    <source>
        <dbReference type="EMBL" id="SDX77470.1"/>
    </source>
</evidence>
<dbReference type="InterPro" id="IPR051207">
    <property type="entry name" value="ComplexI_NDUFA9_subunit"/>
</dbReference>
<evidence type="ECO:0000259" key="1">
    <source>
        <dbReference type="Pfam" id="PF01370"/>
    </source>
</evidence>
<protein>
    <submittedName>
        <fullName evidence="2">Nucleoside-diphosphate-sugar epimerase</fullName>
    </submittedName>
</protein>
<name>A0A1H3EFS0_9PROT</name>
<dbReference type="STRING" id="44576.SAMN05421881_100819"/>
<dbReference type="Proteomes" id="UP000198640">
    <property type="component" value="Unassembled WGS sequence"/>
</dbReference>
<dbReference type="RefSeq" id="WP_090412058.1">
    <property type="nucleotide sequence ID" value="NZ_FNOY01000008.1"/>
</dbReference>
<dbReference type="PANTHER" id="PTHR12126">
    <property type="entry name" value="NADH-UBIQUINONE OXIDOREDUCTASE 39 KDA SUBUNIT-RELATED"/>
    <property type="match status" value="1"/>
</dbReference>
<dbReference type="InterPro" id="IPR036291">
    <property type="entry name" value="NAD(P)-bd_dom_sf"/>
</dbReference>
<reference evidence="2 3" key="1">
    <citation type="submission" date="2016-10" db="EMBL/GenBank/DDBJ databases">
        <authorList>
            <person name="de Groot N.N."/>
        </authorList>
    </citation>
    <scope>NUCLEOTIDE SEQUENCE [LARGE SCALE GENOMIC DNA]</scope>
    <source>
        <strain evidence="2 3">Nm1</strain>
    </source>
</reference>
<feature type="domain" description="NAD-dependent epimerase/dehydratase" evidence="1">
    <location>
        <begin position="28"/>
        <end position="229"/>
    </location>
</feature>
<dbReference type="Gene3D" id="3.40.50.720">
    <property type="entry name" value="NAD(P)-binding Rossmann-like Domain"/>
    <property type="match status" value="1"/>
</dbReference>
<dbReference type="InterPro" id="IPR001509">
    <property type="entry name" value="Epimerase_deHydtase"/>
</dbReference>
<accession>A0A1H3EFS0</accession>
<dbReference type="AlphaFoldDB" id="A0A1H3EFS0"/>
<proteinExistence type="predicted"/>